<protein>
    <submittedName>
        <fullName evidence="1">Uncharacterized protein</fullName>
    </submittedName>
</protein>
<gene>
    <name evidence="1" type="ORF">MPNT_90078</name>
</gene>
<dbReference type="Proteomes" id="UP000663859">
    <property type="component" value="Unassembled WGS sequence"/>
</dbReference>
<name>A0A8J2BRV3_9BACT</name>
<accession>A0A8J2BRV3</accession>
<organism evidence="1 2">
    <name type="scientific">Candidatus Methylacidithermus pantelleriae</name>
    <dbReference type="NCBI Taxonomy" id="2744239"/>
    <lineage>
        <taxon>Bacteria</taxon>
        <taxon>Pseudomonadati</taxon>
        <taxon>Verrucomicrobiota</taxon>
        <taxon>Methylacidiphilae</taxon>
        <taxon>Methylacidiphilales</taxon>
        <taxon>Methylacidiphilaceae</taxon>
        <taxon>Candidatus Methylacidithermus</taxon>
    </lineage>
</organism>
<sequence>MAMIGHVCSYHAPLSERRGGGGVSSLGGTLSREWGIKQRLITTLGRKDVLAAHLDRLVELLGRVESRRRTPELGIRCSLPGICGRSSLWKGFFSRKKRRTTESFRWPTECSFLSFTGSFAPGTSQL</sequence>
<keyword evidence="2" id="KW-1185">Reference proteome</keyword>
<comment type="caution">
    <text evidence="1">The sequence shown here is derived from an EMBL/GenBank/DDBJ whole genome shotgun (WGS) entry which is preliminary data.</text>
</comment>
<evidence type="ECO:0000313" key="2">
    <source>
        <dbReference type="Proteomes" id="UP000663859"/>
    </source>
</evidence>
<dbReference type="AlphaFoldDB" id="A0A8J2BRV3"/>
<evidence type="ECO:0000313" key="1">
    <source>
        <dbReference type="EMBL" id="CAF0705376.1"/>
    </source>
</evidence>
<reference evidence="1" key="1">
    <citation type="submission" date="2021-02" db="EMBL/GenBank/DDBJ databases">
        <authorList>
            <person name="Cremers G."/>
            <person name="Picone N."/>
        </authorList>
    </citation>
    <scope>NUCLEOTIDE SEQUENCE</scope>
    <source>
        <strain evidence="1">PQ17</strain>
    </source>
</reference>
<dbReference type="EMBL" id="CAJNOB010000071">
    <property type="protein sequence ID" value="CAF0705376.1"/>
    <property type="molecule type" value="Genomic_DNA"/>
</dbReference>
<proteinExistence type="predicted"/>